<keyword evidence="3" id="KW-1185">Reference proteome</keyword>
<evidence type="ECO:0000259" key="1">
    <source>
        <dbReference type="Pfam" id="PF00144"/>
    </source>
</evidence>
<dbReference type="InterPro" id="IPR001466">
    <property type="entry name" value="Beta-lactam-related"/>
</dbReference>
<reference evidence="2 3" key="1">
    <citation type="submission" date="2018-08" db="EMBL/GenBank/DDBJ databases">
        <title>Genomic Encyclopedia of Archaeal and Bacterial Type Strains, Phase II (KMG-II): from individual species to whole genera.</title>
        <authorList>
            <person name="Goeker M."/>
        </authorList>
    </citation>
    <scope>NUCLEOTIDE SEQUENCE [LARGE SCALE GENOMIC DNA]</scope>
    <source>
        <strain evidence="2 3">DSM 45791</strain>
    </source>
</reference>
<organism evidence="2 3">
    <name type="scientific">Kutzneria buriramensis</name>
    <dbReference type="NCBI Taxonomy" id="1045776"/>
    <lineage>
        <taxon>Bacteria</taxon>
        <taxon>Bacillati</taxon>
        <taxon>Actinomycetota</taxon>
        <taxon>Actinomycetes</taxon>
        <taxon>Pseudonocardiales</taxon>
        <taxon>Pseudonocardiaceae</taxon>
        <taxon>Kutzneria</taxon>
    </lineage>
</organism>
<name>A0A3E0H037_9PSEU</name>
<dbReference type="AlphaFoldDB" id="A0A3E0H037"/>
<evidence type="ECO:0000313" key="3">
    <source>
        <dbReference type="Proteomes" id="UP000256269"/>
    </source>
</evidence>
<gene>
    <name evidence="2" type="ORF">BCF44_117159</name>
</gene>
<protein>
    <submittedName>
        <fullName evidence="2">CubicO group peptidase (Beta-lactamase class C family)</fullName>
    </submittedName>
</protein>
<dbReference type="Pfam" id="PF00144">
    <property type="entry name" value="Beta-lactamase"/>
    <property type="match status" value="1"/>
</dbReference>
<accession>A0A3E0H037</accession>
<dbReference type="PANTHER" id="PTHR46825:SF9">
    <property type="entry name" value="BETA-LACTAMASE-RELATED DOMAIN-CONTAINING PROTEIN"/>
    <property type="match status" value="1"/>
</dbReference>
<dbReference type="InterPro" id="IPR012338">
    <property type="entry name" value="Beta-lactam/transpept-like"/>
</dbReference>
<proteinExistence type="predicted"/>
<dbReference type="Proteomes" id="UP000256269">
    <property type="component" value="Unassembled WGS sequence"/>
</dbReference>
<comment type="caution">
    <text evidence="2">The sequence shown here is derived from an EMBL/GenBank/DDBJ whole genome shotgun (WGS) entry which is preliminary data.</text>
</comment>
<dbReference type="EMBL" id="QUNO01000017">
    <property type="protein sequence ID" value="REH35771.1"/>
    <property type="molecule type" value="Genomic_DNA"/>
</dbReference>
<feature type="domain" description="Beta-lactamase-related" evidence="1">
    <location>
        <begin position="9"/>
        <end position="327"/>
    </location>
</feature>
<sequence length="430" mass="47599">MIDTARVEDVLDQHLRGQVPGAALALTHAGEPLFTRCFGLADLARRQPVQPTTVFRLASVTKPFTALVIMLLERDGLLDVDAPIRDYLPGYPAHAARVTVRHLLTHTSGIPNYIAQPSYAEIISDSRRTDADLLACFADRELDFEPGSRYGYSNSGYRLLDMIAEHVTGTPFGAILAERVFTPAKMHHSYLVNHTSTTTDHARGYIGDSDNFSEAAYFNIALTGGAGRIGSTLADLLRFDRALRTESIADADLQCRLFSPVQLTTGRREGYGLGWRLGTYRGHRLIYHGGGIPGYTSLYVRLPDDDLGIVLLTNLGRFPCTNFARRLIDAALDQPPVLRCAIPLPQSTVDARAGVYADTDYRLDITAESGLLIVSFLGRRHRMAPVDQTTYVAQDDPDITLTFHDGGPERACTLNYPLWWCTVYRLTQVR</sequence>
<dbReference type="SUPFAM" id="SSF56601">
    <property type="entry name" value="beta-lactamase/transpeptidase-like"/>
    <property type="match status" value="1"/>
</dbReference>
<dbReference type="Gene3D" id="3.40.710.10">
    <property type="entry name" value="DD-peptidase/beta-lactamase superfamily"/>
    <property type="match status" value="1"/>
</dbReference>
<dbReference type="InterPro" id="IPR050491">
    <property type="entry name" value="AmpC-like"/>
</dbReference>
<evidence type="ECO:0000313" key="2">
    <source>
        <dbReference type="EMBL" id="REH35771.1"/>
    </source>
</evidence>
<dbReference type="PANTHER" id="PTHR46825">
    <property type="entry name" value="D-ALANYL-D-ALANINE-CARBOXYPEPTIDASE/ENDOPEPTIDASE AMPH"/>
    <property type="match status" value="1"/>
</dbReference>